<dbReference type="RefSeq" id="XP_009764914.1">
    <property type="nucleotide sequence ID" value="XM_009766612.1"/>
</dbReference>
<sequence length="753" mass="84698">MSNCLLHGSPCFRVFSRIFKVQIANSERACALLYSKEPSQYILYLTLYAERSKHIRHVLGCSNYMDLIPLCAYGSVIFIIFRKQEALQNHNTQSPEVTSKTAPSDEELSETVKTLSAKLSEALVNVREKEDLVKQHAKVAEEAVSGWEKAEGEVLIQKRLVETANQKNSILEERIKHLDGALKECLRQLRQAREEQAQNVQVAVAKTSCEWEFKKSELENKLVQLQSQLQSSKAEDSNVQDLQHKLEYAEKQNSVLKLELVSISEELKLMTSERDLSTHAAETASKQHLESITKVAKLEAECRMLKAFARKRSTVNDHKSTAASSAYFEPSADSLSDTGERLSTVENDSCKISGLEPNNYDQNSSYFLSSALVSELNQYKYEKPHRRDLIASSVEINLMDDFLEMEKLAARPDTVSEISNVRGAHISEPILKTELRAIVSQTAEAEKLAKMEVEKLKLEKELTECQDELKISKEQLKETKDNLIEVKAQLSMANEARKKLEPEFKATITKLKDLTEQLQKMEAEIVELKAQLSVANEVKKKAEAEVESANTRLKNLVERLEEAEVDAAEFQAQLITANEAKRAAEVEVEATNLKLKKSEFRLEETEVKLLGLQTQLETVKGMKSGVEAELEATNAKKDVVESQLKATELELQTLVSKVDSLQEELCKETALHQETAAKLQKLETDNSLIKSASQLRKATIVEEFKINKDKQMAIAASQFAECQKTIASIGWQLKSLATMDDFLVDSGEPLLIQ</sequence>
<feature type="coiled-coil region" evidence="3">
    <location>
        <begin position="448"/>
        <end position="587"/>
    </location>
</feature>
<dbReference type="PANTHER" id="PTHR31580">
    <property type="entry name" value="FILAMENT-LIKE PLANT PROTEIN 4"/>
    <property type="match status" value="1"/>
</dbReference>
<dbReference type="SUPFAM" id="SSF57997">
    <property type="entry name" value="Tropomyosin"/>
    <property type="match status" value="1"/>
</dbReference>
<evidence type="ECO:0000256" key="2">
    <source>
        <dbReference type="ARBA" id="ARBA00023054"/>
    </source>
</evidence>
<dbReference type="Proteomes" id="UP000189701">
    <property type="component" value="Unplaced"/>
</dbReference>
<name>A0A1U7VRA8_NICSY</name>
<dbReference type="PANTHER" id="PTHR31580:SF49">
    <property type="entry name" value="FILAMENT-LIKE PLANT PROTEIN 3"/>
    <property type="match status" value="1"/>
</dbReference>
<protein>
    <submittedName>
        <fullName evidence="5 6">Filament-like plant protein isoform X1</fullName>
    </submittedName>
</protein>
<dbReference type="InterPro" id="IPR008587">
    <property type="entry name" value="FPP_plant"/>
</dbReference>
<proteinExistence type="inferred from homology"/>
<dbReference type="AlphaFoldDB" id="A0A1U7VRA8"/>
<feature type="coiled-coil region" evidence="3">
    <location>
        <begin position="630"/>
        <end position="664"/>
    </location>
</feature>
<organism evidence="4 6">
    <name type="scientific">Nicotiana sylvestris</name>
    <name type="common">Wood tobacco</name>
    <name type="synonym">South American tobacco</name>
    <dbReference type="NCBI Taxonomy" id="4096"/>
    <lineage>
        <taxon>Eukaryota</taxon>
        <taxon>Viridiplantae</taxon>
        <taxon>Streptophyta</taxon>
        <taxon>Embryophyta</taxon>
        <taxon>Tracheophyta</taxon>
        <taxon>Spermatophyta</taxon>
        <taxon>Magnoliopsida</taxon>
        <taxon>eudicotyledons</taxon>
        <taxon>Gunneridae</taxon>
        <taxon>Pentapetalae</taxon>
        <taxon>asterids</taxon>
        <taxon>lamiids</taxon>
        <taxon>Solanales</taxon>
        <taxon>Solanaceae</taxon>
        <taxon>Nicotianoideae</taxon>
        <taxon>Nicotianeae</taxon>
        <taxon>Nicotiana</taxon>
    </lineage>
</organism>
<dbReference type="RefSeq" id="XP_009764913.1">
    <property type="nucleotide sequence ID" value="XM_009766611.1"/>
</dbReference>
<feature type="coiled-coil region" evidence="3">
    <location>
        <begin position="161"/>
        <end position="259"/>
    </location>
</feature>
<comment type="similarity">
    <text evidence="1">Belongs to the FPP family.</text>
</comment>
<reference evidence="5 6" key="2">
    <citation type="submission" date="2025-04" db="UniProtKB">
        <authorList>
            <consortium name="RefSeq"/>
        </authorList>
    </citation>
    <scope>IDENTIFICATION</scope>
    <source>
        <tissue evidence="5 6">Leaf</tissue>
    </source>
</reference>
<evidence type="ECO:0000313" key="5">
    <source>
        <dbReference type="RefSeq" id="XP_009764913.1"/>
    </source>
</evidence>
<keyword evidence="2 3" id="KW-0175">Coiled coil</keyword>
<dbReference type="eggNOG" id="ENOG502QQJ4">
    <property type="taxonomic scope" value="Eukaryota"/>
</dbReference>
<evidence type="ECO:0000256" key="1">
    <source>
        <dbReference type="ARBA" id="ARBA00005921"/>
    </source>
</evidence>
<accession>A0A1U7VRA8</accession>
<keyword evidence="4" id="KW-1185">Reference proteome</keyword>
<dbReference type="OrthoDB" id="128924at2759"/>
<dbReference type="Pfam" id="PF05911">
    <property type="entry name" value="FPP"/>
    <property type="match status" value="3"/>
</dbReference>
<reference evidence="4" key="1">
    <citation type="journal article" date="2013" name="Genome Biol.">
        <title>Reference genomes and transcriptomes of Nicotiana sylvestris and Nicotiana tomentosiformis.</title>
        <authorList>
            <person name="Sierro N."/>
            <person name="Battey J.N."/>
            <person name="Ouadi S."/>
            <person name="Bovet L."/>
            <person name="Goepfert S."/>
            <person name="Bakaher N."/>
            <person name="Peitsch M.C."/>
            <person name="Ivanov N.V."/>
        </authorList>
    </citation>
    <scope>NUCLEOTIDE SEQUENCE [LARGE SCALE GENOMIC DNA]</scope>
</reference>
<evidence type="ECO:0000313" key="6">
    <source>
        <dbReference type="RefSeq" id="XP_009764914.1"/>
    </source>
</evidence>
<evidence type="ECO:0000256" key="3">
    <source>
        <dbReference type="SAM" id="Coils"/>
    </source>
</evidence>
<evidence type="ECO:0000313" key="4">
    <source>
        <dbReference type="Proteomes" id="UP000189701"/>
    </source>
</evidence>
<gene>
    <name evidence="5 6" type="primary">LOC104216541</name>
</gene>
<dbReference type="STRING" id="4096.A0A1U7VRA8"/>